<keyword evidence="3" id="KW-0689">Ribosomal protein</keyword>
<dbReference type="InterPro" id="IPR050158">
    <property type="entry name" value="Ubiquitin_ubiquitin-like"/>
</dbReference>
<dbReference type="EMBL" id="LFJN01000019">
    <property type="protein sequence ID" value="KPI38448.1"/>
    <property type="molecule type" value="Genomic_DNA"/>
</dbReference>
<keyword evidence="3" id="KW-0687">Ribonucleoprotein</keyword>
<dbReference type="STRING" id="1664694.A0A0N0NKU8"/>
<feature type="region of interest" description="Disordered" evidence="1">
    <location>
        <begin position="384"/>
        <end position="425"/>
    </location>
</feature>
<dbReference type="VEuPathDB" id="FungiDB:AB675_12027"/>
<dbReference type="Gene3D" id="3.10.20.90">
    <property type="entry name" value="Phosphatidylinositol 3-kinase Catalytic Subunit, Chain A, domain 1"/>
    <property type="match status" value="1"/>
</dbReference>
<dbReference type="SMART" id="SM00213">
    <property type="entry name" value="UBQ"/>
    <property type="match status" value="1"/>
</dbReference>
<sequence length="465" mass="50325">MKDGWSCAAVGSDVVIQGPDNEQNLAISFHRTIRVPDTKSEYDLPPSLGKFPLVQASDYAHKLPVDMAKKGGLLMPMYQREAMWINFTAPSKFAIKIFVGGVNVVSGNPAGSAPMPTAETDDKDLRSRLQDYVVVPAQDWIDGVACSGGYVKQFVAMRMGDGYSIEAQLTGEETFGGIQFEVTPETVPILPEPGVPYNIQVKTLTGRTISLSNVFTTTTILEVMQMIQDQEGIPPDQQRLIFRARQLEQKRTLGACKIGADAIVRLVLRLRGGGHGPVPMALAAGGKIKQSISPDYSEAKDWDVENTMTFNVQILSTPAFEAITGRKAPPTPITAETYHRHGFPFFKLYEEQSQVFGNFGAVKSVAEIDGVKEMDLTFVQKVIGSTPDGEDKGPNQDSGTDGSYTVSENINGSGQKTQGSTGHDAVGKGRLASILNPAGPFAPGFRHISILVKEWLAGQKSKSQE</sequence>
<dbReference type="GeneID" id="28732805"/>
<dbReference type="InterPro" id="IPR019956">
    <property type="entry name" value="Ubiquitin_dom"/>
</dbReference>
<gene>
    <name evidence="3" type="ORF">AB675_12027</name>
</gene>
<organism evidence="3 4">
    <name type="scientific">Cyphellophora attinorum</name>
    <dbReference type="NCBI Taxonomy" id="1664694"/>
    <lineage>
        <taxon>Eukaryota</taxon>
        <taxon>Fungi</taxon>
        <taxon>Dikarya</taxon>
        <taxon>Ascomycota</taxon>
        <taxon>Pezizomycotina</taxon>
        <taxon>Eurotiomycetes</taxon>
        <taxon>Chaetothyriomycetidae</taxon>
        <taxon>Chaetothyriales</taxon>
        <taxon>Cyphellophoraceae</taxon>
        <taxon>Cyphellophora</taxon>
    </lineage>
</organism>
<dbReference type="PANTHER" id="PTHR10666">
    <property type="entry name" value="UBIQUITIN"/>
    <property type="match status" value="1"/>
</dbReference>
<keyword evidence="4" id="KW-1185">Reference proteome</keyword>
<evidence type="ECO:0000313" key="3">
    <source>
        <dbReference type="EMBL" id="KPI38448.1"/>
    </source>
</evidence>
<evidence type="ECO:0000259" key="2">
    <source>
        <dbReference type="PROSITE" id="PS50053"/>
    </source>
</evidence>
<dbReference type="PROSITE" id="PS50053">
    <property type="entry name" value="UBIQUITIN_2"/>
    <property type="match status" value="1"/>
</dbReference>
<dbReference type="Proteomes" id="UP000038010">
    <property type="component" value="Unassembled WGS sequence"/>
</dbReference>
<accession>A0A0N0NKU8</accession>
<name>A0A0N0NKU8_9EURO</name>
<dbReference type="RefSeq" id="XP_017998411.1">
    <property type="nucleotide sequence ID" value="XM_018140924.1"/>
</dbReference>
<evidence type="ECO:0000313" key="4">
    <source>
        <dbReference type="Proteomes" id="UP000038010"/>
    </source>
</evidence>
<comment type="caution">
    <text evidence="3">The sequence shown here is derived from an EMBL/GenBank/DDBJ whole genome shotgun (WGS) entry which is preliminary data.</text>
</comment>
<dbReference type="SUPFAM" id="SSF54236">
    <property type="entry name" value="Ubiquitin-like"/>
    <property type="match status" value="1"/>
</dbReference>
<dbReference type="OrthoDB" id="428577at2759"/>
<dbReference type="AlphaFoldDB" id="A0A0N0NKU8"/>
<dbReference type="InterPro" id="IPR029071">
    <property type="entry name" value="Ubiquitin-like_domsf"/>
</dbReference>
<dbReference type="Pfam" id="PF00240">
    <property type="entry name" value="ubiquitin"/>
    <property type="match status" value="1"/>
</dbReference>
<dbReference type="PRINTS" id="PR00348">
    <property type="entry name" value="UBIQUITIN"/>
</dbReference>
<evidence type="ECO:0000256" key="1">
    <source>
        <dbReference type="SAM" id="MobiDB-lite"/>
    </source>
</evidence>
<feature type="compositionally biased region" description="Polar residues" evidence="1">
    <location>
        <begin position="395"/>
        <end position="421"/>
    </location>
</feature>
<feature type="domain" description="Ubiquitin-like" evidence="2">
    <location>
        <begin position="197"/>
        <end position="273"/>
    </location>
</feature>
<protein>
    <submittedName>
        <fullName evidence="3">Ubiquitin-60S ribosomal protein L40</fullName>
    </submittedName>
</protein>
<proteinExistence type="predicted"/>
<dbReference type="InterPro" id="IPR000626">
    <property type="entry name" value="Ubiquitin-like_dom"/>
</dbReference>
<dbReference type="GO" id="GO:0005840">
    <property type="term" value="C:ribosome"/>
    <property type="evidence" value="ECO:0007669"/>
    <property type="project" value="UniProtKB-KW"/>
</dbReference>
<reference evidence="3 4" key="1">
    <citation type="submission" date="2015-06" db="EMBL/GenBank/DDBJ databases">
        <title>Draft genome of the ant-associated black yeast Phialophora attae CBS 131958.</title>
        <authorList>
            <person name="Moreno L.F."/>
            <person name="Stielow B.J."/>
            <person name="de Hoog S."/>
            <person name="Vicente V.A."/>
            <person name="Weiss V.A."/>
            <person name="de Vries M."/>
            <person name="Cruz L.M."/>
            <person name="Souza E.M."/>
        </authorList>
    </citation>
    <scope>NUCLEOTIDE SEQUENCE [LARGE SCALE GENOMIC DNA]</scope>
    <source>
        <strain evidence="3 4">CBS 131958</strain>
    </source>
</reference>